<dbReference type="InterPro" id="IPR050204">
    <property type="entry name" value="AraC_XylS_family_regulators"/>
</dbReference>
<gene>
    <name evidence="5" type="ORF">SAMN05216195_101445</name>
</gene>
<evidence type="ECO:0000256" key="3">
    <source>
        <dbReference type="ARBA" id="ARBA00023163"/>
    </source>
</evidence>
<dbReference type="RefSeq" id="WP_090062775.1">
    <property type="nucleotide sequence ID" value="NZ_FOFT01000001.1"/>
</dbReference>
<keyword evidence="2" id="KW-0238">DNA-binding</keyword>
<dbReference type="OrthoDB" id="5464689at2"/>
<dbReference type="GO" id="GO:0003700">
    <property type="term" value="F:DNA-binding transcription factor activity"/>
    <property type="evidence" value="ECO:0007669"/>
    <property type="project" value="InterPro"/>
</dbReference>
<dbReference type="AlphaFoldDB" id="A0A1H9BCN9"/>
<dbReference type="InterPro" id="IPR018060">
    <property type="entry name" value="HTH_AraC"/>
</dbReference>
<dbReference type="PROSITE" id="PS01124">
    <property type="entry name" value="HTH_ARAC_FAMILY_2"/>
    <property type="match status" value="1"/>
</dbReference>
<dbReference type="InterPro" id="IPR035418">
    <property type="entry name" value="AraC-bd_2"/>
</dbReference>
<evidence type="ECO:0000313" key="6">
    <source>
        <dbReference type="Proteomes" id="UP000199028"/>
    </source>
</evidence>
<dbReference type="Proteomes" id="UP000199028">
    <property type="component" value="Unassembled WGS sequence"/>
</dbReference>
<feature type="domain" description="HTH araC/xylS-type" evidence="4">
    <location>
        <begin position="212"/>
        <end position="256"/>
    </location>
</feature>
<dbReference type="Pfam" id="PF14525">
    <property type="entry name" value="AraC_binding_2"/>
    <property type="match status" value="1"/>
</dbReference>
<reference evidence="6" key="1">
    <citation type="submission" date="2016-10" db="EMBL/GenBank/DDBJ databases">
        <authorList>
            <person name="Varghese N."/>
            <person name="Submissions S."/>
        </authorList>
    </citation>
    <scope>NUCLEOTIDE SEQUENCE [LARGE SCALE GENOMIC DNA]</scope>
    <source>
        <strain evidence="6">CGMCC 4.578</strain>
    </source>
</reference>
<evidence type="ECO:0000313" key="5">
    <source>
        <dbReference type="EMBL" id="SEP86772.1"/>
    </source>
</evidence>
<evidence type="ECO:0000256" key="1">
    <source>
        <dbReference type="ARBA" id="ARBA00023015"/>
    </source>
</evidence>
<organism evidence="5 6">
    <name type="scientific">Lentzea flaviverrucosa</name>
    <dbReference type="NCBI Taxonomy" id="200379"/>
    <lineage>
        <taxon>Bacteria</taxon>
        <taxon>Bacillati</taxon>
        <taxon>Actinomycetota</taxon>
        <taxon>Actinomycetes</taxon>
        <taxon>Pseudonocardiales</taxon>
        <taxon>Pseudonocardiaceae</taxon>
        <taxon>Lentzea</taxon>
    </lineage>
</organism>
<sequence>MERLLNHPVSRATRIDEAEDSVTRVFLPHQIAPTGREKPLDMRLNAVRLGSLTAGYLVYGQEVDMRTTNAFAYHFNMPVQGRARSSFGPVSVDAGPAEAVAYLPDEPASIKWSADCAQLCLMVERVTLEQRLAAMLGRPVSRIAFAPAPQQGVLDVLAPFLREFEGPALLRRHPLAAATLEQLVLDGLLLTLRHDHRAELERAHHIPRGPVREAVELLEESPHEAWTTTTLAAAVAVSARALQAGFRLNIGVSPMT</sequence>
<accession>A0A1H9BCN9</accession>
<dbReference type="EMBL" id="FOFT01000001">
    <property type="protein sequence ID" value="SEP86772.1"/>
    <property type="molecule type" value="Genomic_DNA"/>
</dbReference>
<evidence type="ECO:0000259" key="4">
    <source>
        <dbReference type="PROSITE" id="PS01124"/>
    </source>
</evidence>
<name>A0A1H9BCN9_9PSEU</name>
<protein>
    <submittedName>
        <fullName evidence="5">AraC-binding-like domain-containing protein</fullName>
    </submittedName>
</protein>
<dbReference type="GO" id="GO:0043565">
    <property type="term" value="F:sequence-specific DNA binding"/>
    <property type="evidence" value="ECO:0007669"/>
    <property type="project" value="InterPro"/>
</dbReference>
<evidence type="ECO:0000256" key="2">
    <source>
        <dbReference type="ARBA" id="ARBA00023125"/>
    </source>
</evidence>
<dbReference type="PANTHER" id="PTHR46796">
    <property type="entry name" value="HTH-TYPE TRANSCRIPTIONAL ACTIVATOR RHAS-RELATED"/>
    <property type="match status" value="1"/>
</dbReference>
<keyword evidence="6" id="KW-1185">Reference proteome</keyword>
<proteinExistence type="predicted"/>
<keyword evidence="1" id="KW-0805">Transcription regulation</keyword>
<dbReference type="Gene3D" id="1.10.10.60">
    <property type="entry name" value="Homeodomain-like"/>
    <property type="match status" value="1"/>
</dbReference>
<keyword evidence="3" id="KW-0804">Transcription</keyword>